<dbReference type="VEuPathDB" id="FungiDB:SCHCODRAFT_02744626"/>
<dbReference type="OrthoDB" id="2923145at2759"/>
<dbReference type="KEGG" id="scm:SCHCO_02744626"/>
<keyword evidence="3" id="KW-1185">Reference proteome</keyword>
<evidence type="ECO:0000313" key="2">
    <source>
        <dbReference type="EMBL" id="EFJ03672.1"/>
    </source>
</evidence>
<accession>D8PPM3</accession>
<evidence type="ECO:0000256" key="1">
    <source>
        <dbReference type="SAM" id="SignalP"/>
    </source>
</evidence>
<evidence type="ECO:0000313" key="3">
    <source>
        <dbReference type="Proteomes" id="UP000007431"/>
    </source>
</evidence>
<dbReference type="GeneID" id="9584870"/>
<name>D8PPM3_SCHCM</name>
<organism evidence="3">
    <name type="scientific">Schizophyllum commune (strain H4-8 / FGSC 9210)</name>
    <name type="common">Split gill fungus</name>
    <dbReference type="NCBI Taxonomy" id="578458"/>
    <lineage>
        <taxon>Eukaryota</taxon>
        <taxon>Fungi</taxon>
        <taxon>Dikarya</taxon>
        <taxon>Basidiomycota</taxon>
        <taxon>Agaricomycotina</taxon>
        <taxon>Agaricomycetes</taxon>
        <taxon>Agaricomycetidae</taxon>
        <taxon>Agaricales</taxon>
        <taxon>Schizophyllaceae</taxon>
        <taxon>Schizophyllum</taxon>
    </lineage>
</organism>
<dbReference type="InParanoid" id="D8PPM3"/>
<keyword evidence="1" id="KW-0732">Signal</keyword>
<dbReference type="HOGENOM" id="CLU_1769186_0_0_1"/>
<reference evidence="2 3" key="1">
    <citation type="journal article" date="2010" name="Nat. Biotechnol.">
        <title>Genome sequence of the model mushroom Schizophyllum commune.</title>
        <authorList>
            <person name="Ohm R.A."/>
            <person name="de Jong J.F."/>
            <person name="Lugones L.G."/>
            <person name="Aerts A."/>
            <person name="Kothe E."/>
            <person name="Stajich J.E."/>
            <person name="de Vries R.P."/>
            <person name="Record E."/>
            <person name="Levasseur A."/>
            <person name="Baker S.E."/>
            <person name="Bartholomew K.A."/>
            <person name="Coutinho P.M."/>
            <person name="Erdmann S."/>
            <person name="Fowler T.J."/>
            <person name="Gathman A.C."/>
            <person name="Lombard V."/>
            <person name="Henrissat B."/>
            <person name="Knabe N."/>
            <person name="Kuees U."/>
            <person name="Lilly W.W."/>
            <person name="Lindquist E."/>
            <person name="Lucas S."/>
            <person name="Magnuson J.K."/>
            <person name="Piumi F."/>
            <person name="Raudaskoski M."/>
            <person name="Salamov A."/>
            <person name="Schmutz J."/>
            <person name="Schwarze F.W.M.R."/>
            <person name="vanKuyk P.A."/>
            <person name="Horton J.S."/>
            <person name="Grigoriev I.V."/>
            <person name="Woesten H.A.B."/>
        </authorList>
    </citation>
    <scope>NUCLEOTIDE SEQUENCE [LARGE SCALE GENOMIC DNA]</scope>
    <source>
        <strain evidence="3">H4-8 / FGSC 9210</strain>
    </source>
</reference>
<proteinExistence type="predicted"/>
<feature type="chain" id="PRO_5003120221" evidence="1">
    <location>
        <begin position="20"/>
        <end position="147"/>
    </location>
</feature>
<gene>
    <name evidence="2" type="ORF">SCHCODRAFT_231373</name>
</gene>
<dbReference type="AlphaFoldDB" id="D8PPM3"/>
<sequence length="147" mass="15951">MVAFMAALAALALPSVASALTLDASKCYTLSRDGNQYLDSTDSVLKIQQHDEDLSTGDDKGVRFHFPTLENGWVAHNDHFVGTGIPSTDWSTNDSEGSTVALATVHVAGEKVYLNSGPRRYIGKDAEVATEEFDWDVKEINCLVNKS</sequence>
<feature type="signal peptide" evidence="1">
    <location>
        <begin position="1"/>
        <end position="19"/>
    </location>
</feature>
<dbReference type="RefSeq" id="XP_003038574.1">
    <property type="nucleotide sequence ID" value="XM_003038528.1"/>
</dbReference>
<dbReference type="EMBL" id="GL377302">
    <property type="protein sequence ID" value="EFJ03672.1"/>
    <property type="molecule type" value="Genomic_DNA"/>
</dbReference>
<dbReference type="Proteomes" id="UP000007431">
    <property type="component" value="Unassembled WGS sequence"/>
</dbReference>
<protein>
    <submittedName>
        <fullName evidence="2">Uncharacterized protein</fullName>
    </submittedName>
</protein>